<dbReference type="Gene3D" id="3.90.1530.10">
    <property type="entry name" value="Conserved hypothetical protein from pyrococcus furiosus pfu- 392566-001, ParB domain"/>
    <property type="match status" value="1"/>
</dbReference>
<protein>
    <submittedName>
        <fullName evidence="2">Cytidyltransferase-like domain-containing protein</fullName>
    </submittedName>
</protein>
<keyword evidence="2" id="KW-0808">Transferase</keyword>
<dbReference type="STRING" id="1122252.SAMN05660443_1589"/>
<evidence type="ECO:0000259" key="1">
    <source>
        <dbReference type="Pfam" id="PF01467"/>
    </source>
</evidence>
<dbReference type="EMBL" id="FOLH01000003">
    <property type="protein sequence ID" value="SFC14165.1"/>
    <property type="molecule type" value="Genomic_DNA"/>
</dbReference>
<dbReference type="InterPro" id="IPR036086">
    <property type="entry name" value="ParB/Sulfiredoxin_sf"/>
</dbReference>
<evidence type="ECO:0000313" key="2">
    <source>
        <dbReference type="EMBL" id="SFC14165.1"/>
    </source>
</evidence>
<dbReference type="Pfam" id="PF01467">
    <property type="entry name" value="CTP_transf_like"/>
    <property type="match status" value="1"/>
</dbReference>
<organism evidence="2 3">
    <name type="scientific">Marinospirillum celere</name>
    <dbReference type="NCBI Taxonomy" id="1122252"/>
    <lineage>
        <taxon>Bacteria</taxon>
        <taxon>Pseudomonadati</taxon>
        <taxon>Pseudomonadota</taxon>
        <taxon>Gammaproteobacteria</taxon>
        <taxon>Oceanospirillales</taxon>
        <taxon>Oceanospirillaceae</taxon>
        <taxon>Marinospirillum</taxon>
    </lineage>
</organism>
<dbReference type="Gene3D" id="3.40.50.620">
    <property type="entry name" value="HUPs"/>
    <property type="match status" value="1"/>
</dbReference>
<dbReference type="InterPro" id="IPR014729">
    <property type="entry name" value="Rossmann-like_a/b/a_fold"/>
</dbReference>
<gene>
    <name evidence="2" type="ORF">SAMN05660443_1589</name>
</gene>
<dbReference type="AlphaFoldDB" id="A0A1I1GRS4"/>
<keyword evidence="3" id="KW-1185">Reference proteome</keyword>
<dbReference type="OrthoDB" id="542521at2"/>
<evidence type="ECO:0000313" key="3">
    <source>
        <dbReference type="Proteomes" id="UP000199058"/>
    </source>
</evidence>
<dbReference type="SUPFAM" id="SSF52374">
    <property type="entry name" value="Nucleotidylyl transferase"/>
    <property type="match status" value="1"/>
</dbReference>
<dbReference type="SUPFAM" id="SSF110849">
    <property type="entry name" value="ParB/Sulfiredoxin"/>
    <property type="match status" value="1"/>
</dbReference>
<dbReference type="NCBIfam" id="TIGR00125">
    <property type="entry name" value="cyt_tran_rel"/>
    <property type="match status" value="1"/>
</dbReference>
<name>A0A1I1GRS4_9GAMM</name>
<sequence length="321" mass="36593">MAEKIKLEFLSPGKLIPGKKTCQHILSSIEATLALKGHIEEPIIVDKESNVIIKGNHLFQILVNNKSNEIPVIRTKYSSKEFVLITNEEKNINKDIYISSALNKKPLNPSDCINISLTEPQKIYYKIENCANIYKNTSLSKEQESSLTVDTLKNYIENEINSATEKIYHLKKELKRIESIREMISDSLKVGFFPGKFHPPHMGHVQTILNLLKQYKKIIIGISQDIPEKNMMTTPKEVMQTLKELFRGNEKIDIVMLDGVLVEKNDLNGLPYFDVLLSGNPDVLKWCEKMGVDSDFVSRSHGDLSSTLIRSDIYDEQQKSK</sequence>
<dbReference type="Proteomes" id="UP000199058">
    <property type="component" value="Unassembled WGS sequence"/>
</dbReference>
<accession>A0A1I1GRS4</accession>
<dbReference type="GO" id="GO:0016740">
    <property type="term" value="F:transferase activity"/>
    <property type="evidence" value="ECO:0007669"/>
    <property type="project" value="UniProtKB-KW"/>
</dbReference>
<reference evidence="2 3" key="1">
    <citation type="submission" date="2016-10" db="EMBL/GenBank/DDBJ databases">
        <authorList>
            <person name="de Groot N.N."/>
        </authorList>
    </citation>
    <scope>NUCLEOTIDE SEQUENCE [LARGE SCALE GENOMIC DNA]</scope>
    <source>
        <strain evidence="2 3">DSM 18438</strain>
    </source>
</reference>
<dbReference type="RefSeq" id="WP_091961693.1">
    <property type="nucleotide sequence ID" value="NZ_FOLH01000003.1"/>
</dbReference>
<dbReference type="InterPro" id="IPR004821">
    <property type="entry name" value="Cyt_trans-like"/>
</dbReference>
<feature type="domain" description="Cytidyltransferase-like" evidence="1">
    <location>
        <begin position="192"/>
        <end position="249"/>
    </location>
</feature>
<proteinExistence type="predicted"/>